<feature type="compositionally biased region" description="Polar residues" evidence="1">
    <location>
        <begin position="24"/>
        <end position="47"/>
    </location>
</feature>
<gene>
    <name evidence="2" type="ORF">Cgig2_027701</name>
</gene>
<evidence type="ECO:0000313" key="3">
    <source>
        <dbReference type="Proteomes" id="UP001153076"/>
    </source>
</evidence>
<dbReference type="EMBL" id="JAKOGI010000734">
    <property type="protein sequence ID" value="KAJ8430988.1"/>
    <property type="molecule type" value="Genomic_DNA"/>
</dbReference>
<name>A0A9Q1JTX3_9CARY</name>
<comment type="caution">
    <text evidence="2">The sequence shown here is derived from an EMBL/GenBank/DDBJ whole genome shotgun (WGS) entry which is preliminary data.</text>
</comment>
<proteinExistence type="predicted"/>
<dbReference type="AlphaFoldDB" id="A0A9Q1JTX3"/>
<feature type="compositionally biased region" description="Polar residues" evidence="1">
    <location>
        <begin position="64"/>
        <end position="77"/>
    </location>
</feature>
<evidence type="ECO:0000313" key="2">
    <source>
        <dbReference type="EMBL" id="KAJ8430988.1"/>
    </source>
</evidence>
<dbReference type="Proteomes" id="UP001153076">
    <property type="component" value="Unassembled WGS sequence"/>
</dbReference>
<keyword evidence="3" id="KW-1185">Reference proteome</keyword>
<feature type="region of interest" description="Disordered" evidence="1">
    <location>
        <begin position="1"/>
        <end position="94"/>
    </location>
</feature>
<reference evidence="2" key="1">
    <citation type="submission" date="2022-04" db="EMBL/GenBank/DDBJ databases">
        <title>Carnegiea gigantea Genome sequencing and assembly v2.</title>
        <authorList>
            <person name="Copetti D."/>
            <person name="Sanderson M.J."/>
            <person name="Burquez A."/>
            <person name="Wojciechowski M.F."/>
        </authorList>
    </citation>
    <scope>NUCLEOTIDE SEQUENCE</scope>
    <source>
        <strain evidence="2">SGP5-SGP5p</strain>
        <tissue evidence="2">Aerial part</tissue>
    </source>
</reference>
<sequence>MNQLRPRHFWNTFSSKGGEEHNASVDQQSEGSHNSGSEGDLSPPSTVDGSGDGGNGGNRGANDISTSESSKPSSRYVNPTMPDHNSRRGEDYEEETIAHTYRRLNKAEDKATKAPPYYDNQVAYRYADEQQMSSTFTTPAYFNWSCGSDSHDGSPYNYGYNQTNAD</sequence>
<feature type="compositionally biased region" description="Gly residues" evidence="1">
    <location>
        <begin position="50"/>
        <end position="59"/>
    </location>
</feature>
<protein>
    <submittedName>
        <fullName evidence="2">Uncharacterized protein</fullName>
    </submittedName>
</protein>
<accession>A0A9Q1JTX3</accession>
<evidence type="ECO:0000256" key="1">
    <source>
        <dbReference type="SAM" id="MobiDB-lite"/>
    </source>
</evidence>
<organism evidence="2 3">
    <name type="scientific">Carnegiea gigantea</name>
    <dbReference type="NCBI Taxonomy" id="171969"/>
    <lineage>
        <taxon>Eukaryota</taxon>
        <taxon>Viridiplantae</taxon>
        <taxon>Streptophyta</taxon>
        <taxon>Embryophyta</taxon>
        <taxon>Tracheophyta</taxon>
        <taxon>Spermatophyta</taxon>
        <taxon>Magnoliopsida</taxon>
        <taxon>eudicotyledons</taxon>
        <taxon>Gunneridae</taxon>
        <taxon>Pentapetalae</taxon>
        <taxon>Caryophyllales</taxon>
        <taxon>Cactineae</taxon>
        <taxon>Cactaceae</taxon>
        <taxon>Cactoideae</taxon>
        <taxon>Echinocereeae</taxon>
        <taxon>Carnegiea</taxon>
    </lineage>
</organism>